<feature type="signal peptide" evidence="1">
    <location>
        <begin position="1"/>
        <end position="24"/>
    </location>
</feature>
<accession>A0ABU8XM38</accession>
<keyword evidence="3" id="KW-1185">Reference proteome</keyword>
<evidence type="ECO:0000256" key="1">
    <source>
        <dbReference type="SAM" id="SignalP"/>
    </source>
</evidence>
<protein>
    <recommendedName>
        <fullName evidence="4">Auto-transporter adhesin head GIN domain-containing protein</fullName>
    </recommendedName>
</protein>
<organism evidence="2 3">
    <name type="scientific">Benzoatithermus flavus</name>
    <dbReference type="NCBI Taxonomy" id="3108223"/>
    <lineage>
        <taxon>Bacteria</taxon>
        <taxon>Pseudomonadati</taxon>
        <taxon>Pseudomonadota</taxon>
        <taxon>Alphaproteobacteria</taxon>
        <taxon>Geminicoccales</taxon>
        <taxon>Geminicoccaceae</taxon>
        <taxon>Benzoatithermus</taxon>
    </lineage>
</organism>
<name>A0ABU8XM38_9PROT</name>
<dbReference type="Proteomes" id="UP001375743">
    <property type="component" value="Unassembled WGS sequence"/>
</dbReference>
<gene>
    <name evidence="2" type="ORF">U1T56_03075</name>
</gene>
<dbReference type="RefSeq" id="WP_418157971.1">
    <property type="nucleotide sequence ID" value="NZ_JBBLZC010000002.1"/>
</dbReference>
<comment type="caution">
    <text evidence="2">The sequence shown here is derived from an EMBL/GenBank/DDBJ whole genome shotgun (WGS) entry which is preliminary data.</text>
</comment>
<feature type="chain" id="PRO_5046748778" description="Auto-transporter adhesin head GIN domain-containing protein" evidence="1">
    <location>
        <begin position="25"/>
        <end position="183"/>
    </location>
</feature>
<evidence type="ECO:0008006" key="4">
    <source>
        <dbReference type="Google" id="ProtNLM"/>
    </source>
</evidence>
<sequence length="183" mass="19124">MKSLAWVALCAVPLLAMQPNAGLADEPLRLTDDQMDAVNASGVVVAVTMAQTHLRNGTLQVRLVADHGTRRLVVRFLDRSGHVTFRRVVDLTATRLNQVFTVAGNTVRITRSGSVLTLRIVGKGGRTVLVSRTVLTKGGVAIATTSGGSTSVSVGSHSTSVKPGSININHILGGLGITVKSAH</sequence>
<evidence type="ECO:0000313" key="3">
    <source>
        <dbReference type="Proteomes" id="UP001375743"/>
    </source>
</evidence>
<dbReference type="EMBL" id="JBBLZC010000002">
    <property type="protein sequence ID" value="MEK0082121.1"/>
    <property type="molecule type" value="Genomic_DNA"/>
</dbReference>
<evidence type="ECO:0000313" key="2">
    <source>
        <dbReference type="EMBL" id="MEK0082121.1"/>
    </source>
</evidence>
<keyword evidence="1" id="KW-0732">Signal</keyword>
<reference evidence="2 3" key="1">
    <citation type="submission" date="2024-01" db="EMBL/GenBank/DDBJ databases">
        <title>Multi-omics insights into the function and evolution of sodium benzoate biodegradation pathways in Benzoatithermus flavus gen. nov., sp. nov. from hot spring.</title>
        <authorList>
            <person name="Hu C.-J."/>
            <person name="Li W.-J."/>
        </authorList>
    </citation>
    <scope>NUCLEOTIDE SEQUENCE [LARGE SCALE GENOMIC DNA]</scope>
    <source>
        <strain evidence="2 3">SYSU G07066</strain>
    </source>
</reference>
<proteinExistence type="predicted"/>